<keyword evidence="7 17" id="KW-0732">Signal</keyword>
<evidence type="ECO:0000259" key="18">
    <source>
        <dbReference type="SMART" id="SM00965"/>
    </source>
</evidence>
<evidence type="ECO:0000256" key="13">
    <source>
        <dbReference type="ARBA" id="ARBA00023237"/>
    </source>
</evidence>
<evidence type="ECO:0000256" key="16">
    <source>
        <dbReference type="RuleBase" id="RU003357"/>
    </source>
</evidence>
<evidence type="ECO:0000256" key="8">
    <source>
        <dbReference type="ARBA" id="ARBA00023004"/>
    </source>
</evidence>
<gene>
    <name evidence="19" type="ORF">FNB15_07350</name>
</gene>
<dbReference type="CDD" id="cd01347">
    <property type="entry name" value="ligand_gated_channel"/>
    <property type="match status" value="1"/>
</dbReference>
<evidence type="ECO:0000256" key="5">
    <source>
        <dbReference type="ARBA" id="ARBA00022496"/>
    </source>
</evidence>
<dbReference type="InterPro" id="IPR011662">
    <property type="entry name" value="Secretin/TonB_short_N"/>
</dbReference>
<evidence type="ECO:0000256" key="9">
    <source>
        <dbReference type="ARBA" id="ARBA00023065"/>
    </source>
</evidence>
<feature type="chain" id="PRO_5022098574" evidence="17">
    <location>
        <begin position="37"/>
        <end position="834"/>
    </location>
</feature>
<dbReference type="InterPro" id="IPR036942">
    <property type="entry name" value="Beta-barrel_TonB_sf"/>
</dbReference>
<dbReference type="InterPro" id="IPR039426">
    <property type="entry name" value="TonB-dep_rcpt-like"/>
</dbReference>
<dbReference type="Proteomes" id="UP000317496">
    <property type="component" value="Chromosome"/>
</dbReference>
<dbReference type="InterPro" id="IPR012910">
    <property type="entry name" value="Plug_dom"/>
</dbReference>
<protein>
    <submittedName>
        <fullName evidence="19">TonB-dependent receptor</fullName>
    </submittedName>
</protein>
<evidence type="ECO:0000256" key="17">
    <source>
        <dbReference type="SAM" id="SignalP"/>
    </source>
</evidence>
<comment type="similarity">
    <text evidence="2 14 16">Belongs to the TonB-dependent receptor family.</text>
</comment>
<evidence type="ECO:0000256" key="15">
    <source>
        <dbReference type="PROSITE-ProRule" id="PRU10144"/>
    </source>
</evidence>
<evidence type="ECO:0000256" key="10">
    <source>
        <dbReference type="ARBA" id="ARBA00023077"/>
    </source>
</evidence>
<proteinExistence type="inferred from homology"/>
<dbReference type="Pfam" id="PF00593">
    <property type="entry name" value="TonB_dep_Rec_b-barrel"/>
    <property type="match status" value="1"/>
</dbReference>
<comment type="subcellular location">
    <subcellularLocation>
        <location evidence="1 14">Cell outer membrane</location>
        <topology evidence="1 14">Multi-pass membrane protein</topology>
    </subcellularLocation>
</comment>
<dbReference type="NCBIfam" id="TIGR01783">
    <property type="entry name" value="TonB-siderophor"/>
    <property type="match status" value="1"/>
</dbReference>
<dbReference type="InterPro" id="IPR037066">
    <property type="entry name" value="Plug_dom_sf"/>
</dbReference>
<organism evidence="19 20">
    <name type="scientific">Ferrovibrio terrae</name>
    <dbReference type="NCBI Taxonomy" id="2594003"/>
    <lineage>
        <taxon>Bacteria</taxon>
        <taxon>Pseudomonadati</taxon>
        <taxon>Pseudomonadota</taxon>
        <taxon>Alphaproteobacteria</taxon>
        <taxon>Rhodospirillales</taxon>
        <taxon>Rhodospirillaceae</taxon>
        <taxon>Ferrovibrio</taxon>
    </lineage>
</organism>
<keyword evidence="4 14" id="KW-1134">Transmembrane beta strand</keyword>
<evidence type="ECO:0000256" key="1">
    <source>
        <dbReference type="ARBA" id="ARBA00004571"/>
    </source>
</evidence>
<evidence type="ECO:0000256" key="2">
    <source>
        <dbReference type="ARBA" id="ARBA00009810"/>
    </source>
</evidence>
<feature type="signal peptide" evidence="17">
    <location>
        <begin position="1"/>
        <end position="36"/>
    </location>
</feature>
<dbReference type="PANTHER" id="PTHR32552:SF82">
    <property type="entry name" value="FCUA PROTEIN"/>
    <property type="match status" value="1"/>
</dbReference>
<dbReference type="Gene3D" id="2.40.170.20">
    <property type="entry name" value="TonB-dependent receptor, beta-barrel domain"/>
    <property type="match status" value="1"/>
</dbReference>
<dbReference type="AlphaFoldDB" id="A0A516GZZ3"/>
<dbReference type="InterPro" id="IPR010917">
    <property type="entry name" value="TonB_rcpt_CS"/>
</dbReference>
<dbReference type="KEGG" id="fer:FNB15_07350"/>
<dbReference type="Pfam" id="PF07715">
    <property type="entry name" value="Plug"/>
    <property type="match status" value="1"/>
</dbReference>
<evidence type="ECO:0000256" key="7">
    <source>
        <dbReference type="ARBA" id="ARBA00022729"/>
    </source>
</evidence>
<keyword evidence="20" id="KW-1185">Reference proteome</keyword>
<dbReference type="PROSITE" id="PS01156">
    <property type="entry name" value="TONB_DEPENDENT_REC_2"/>
    <property type="match status" value="1"/>
</dbReference>
<dbReference type="PROSITE" id="PS52016">
    <property type="entry name" value="TONB_DEPENDENT_REC_3"/>
    <property type="match status" value="1"/>
</dbReference>
<dbReference type="GO" id="GO:0015891">
    <property type="term" value="P:siderophore transport"/>
    <property type="evidence" value="ECO:0007669"/>
    <property type="project" value="InterPro"/>
</dbReference>
<dbReference type="Gene3D" id="2.170.130.10">
    <property type="entry name" value="TonB-dependent receptor, plug domain"/>
    <property type="match status" value="1"/>
</dbReference>
<keyword evidence="10 16" id="KW-0798">TonB box</keyword>
<keyword evidence="3 14" id="KW-0813">Transport</keyword>
<evidence type="ECO:0000313" key="19">
    <source>
        <dbReference type="EMBL" id="QDO97101.1"/>
    </source>
</evidence>
<keyword evidence="5" id="KW-0410">Iron transport</keyword>
<dbReference type="PANTHER" id="PTHR32552">
    <property type="entry name" value="FERRICHROME IRON RECEPTOR-RELATED"/>
    <property type="match status" value="1"/>
</dbReference>
<keyword evidence="11 14" id="KW-0472">Membrane</keyword>
<evidence type="ECO:0000256" key="14">
    <source>
        <dbReference type="PROSITE-ProRule" id="PRU01360"/>
    </source>
</evidence>
<evidence type="ECO:0000313" key="20">
    <source>
        <dbReference type="Proteomes" id="UP000317496"/>
    </source>
</evidence>
<dbReference type="SMART" id="SM00965">
    <property type="entry name" value="STN"/>
    <property type="match status" value="1"/>
</dbReference>
<feature type="domain" description="Secretin/TonB short N-terminal" evidence="18">
    <location>
        <begin position="75"/>
        <end position="126"/>
    </location>
</feature>
<keyword evidence="12 19" id="KW-0675">Receptor</keyword>
<dbReference type="GO" id="GO:0009279">
    <property type="term" value="C:cell outer membrane"/>
    <property type="evidence" value="ECO:0007669"/>
    <property type="project" value="UniProtKB-SubCell"/>
</dbReference>
<dbReference type="GO" id="GO:0015344">
    <property type="term" value="F:siderophore uptake transmembrane transporter activity"/>
    <property type="evidence" value="ECO:0007669"/>
    <property type="project" value="TreeGrafter"/>
</dbReference>
<evidence type="ECO:0000256" key="12">
    <source>
        <dbReference type="ARBA" id="ARBA00023170"/>
    </source>
</evidence>
<evidence type="ECO:0000256" key="6">
    <source>
        <dbReference type="ARBA" id="ARBA00022692"/>
    </source>
</evidence>
<keyword evidence="9" id="KW-0406">Ion transport</keyword>
<dbReference type="OrthoDB" id="9760333at2"/>
<feature type="short sequence motif" description="TonB C-terminal box" evidence="15">
    <location>
        <begin position="817"/>
        <end position="834"/>
    </location>
</feature>
<keyword evidence="6 14" id="KW-0812">Transmembrane</keyword>
<dbReference type="Gene3D" id="3.55.50.30">
    <property type="match status" value="1"/>
</dbReference>
<dbReference type="InterPro" id="IPR000531">
    <property type="entry name" value="Beta-barrel_TonB"/>
</dbReference>
<dbReference type="Pfam" id="PF07660">
    <property type="entry name" value="STN"/>
    <property type="match status" value="1"/>
</dbReference>
<accession>A0A516GZZ3</accession>
<name>A0A516GZZ3_9PROT</name>
<dbReference type="InterPro" id="IPR010105">
    <property type="entry name" value="TonB_sidphr_rcpt"/>
</dbReference>
<keyword evidence="13 14" id="KW-0998">Cell outer membrane</keyword>
<dbReference type="GO" id="GO:0038023">
    <property type="term" value="F:signaling receptor activity"/>
    <property type="evidence" value="ECO:0007669"/>
    <property type="project" value="InterPro"/>
</dbReference>
<dbReference type="RefSeq" id="WP_144068082.1">
    <property type="nucleotide sequence ID" value="NZ_CP041636.1"/>
</dbReference>
<sequence length="834" mass="89094">MRFGGQQALSQVLGFNKFSLLLTTALVALPLAPAQAADAGSAPVQVAQAQTRIRFAVPAQPLPAALIQFARQANLQITTHGLTTDGKQSAGVTGDLTPNEALARLLEGTGLTWSYTDSRTVNLIEAPRGSGATVLPTLNVEGRAINPNSTMTPMPEYAGGQIARGGQLGMLGNRDVMDTPFSQTNYTNKTIRDQQARTVQDVLLNDPSILTKQNSASDEDGSITIRGFSHTLSSGNGSLNGLAGMAPLRTPDMDYMERVEVLRGPSALLNGMAAFGQGGVGGSYNLVTKKATDEPVTELTARYGSLMQLGTHLDIGRRFGAEKQLGIRANGAYREGDTAVEPGNAEVGSMAINLDYRGERVRISGDVAHQTNDANPQIVQQLVLSGVGGGIVHVPKAPDASTSLNPTWSKQPSKLTLGMVAGEVDITEKVTAYAAIGKQTLDFSLIGPNQPKLLGTDGTYGWNNVEHTNFAYDVLSMQGGLRAKATTGPVNHTFGLNLSQSVMETGEAQATTPFAYTTNIYNPVFGGVTAAADPGAPKKTNETRTSSIGIADTLSILDEQIQFTAGIRQQRVESDSFNTTTGAITSGYDSDALTPALGVVVKPRENVSLYANYVENLQRGTIVSTSFSNAGEVFAPYVSKQYETGVKVDWGRMTTTLAVFQIAQPNTISIAGTPLPRQALDGEVRNRGVELNAYGEVTPGIRLMGGLTLIDSQQTKTQGGLYDGNREAGIPIIRTVVGGEWDTPFVHGLTLTGRFTYTGNQMVSSSNDNLKIPAWELVDLGARYVWDSPWNNKPITFRFNVDNVFDKNYWSASNFRYVQLGAPRTFWLSASVDF</sequence>
<dbReference type="EMBL" id="CP041636">
    <property type="protein sequence ID" value="QDO97101.1"/>
    <property type="molecule type" value="Genomic_DNA"/>
</dbReference>
<dbReference type="SUPFAM" id="SSF56935">
    <property type="entry name" value="Porins"/>
    <property type="match status" value="1"/>
</dbReference>
<evidence type="ECO:0000256" key="3">
    <source>
        <dbReference type="ARBA" id="ARBA00022448"/>
    </source>
</evidence>
<evidence type="ECO:0000256" key="11">
    <source>
        <dbReference type="ARBA" id="ARBA00023136"/>
    </source>
</evidence>
<reference evidence="19 20" key="1">
    <citation type="submission" date="2019-07" db="EMBL/GenBank/DDBJ databases">
        <title>Genome sequencing for Ferrovibrio sp. K5.</title>
        <authorList>
            <person name="Park S.-J."/>
        </authorList>
    </citation>
    <scope>NUCLEOTIDE SEQUENCE [LARGE SCALE GENOMIC DNA]</scope>
    <source>
        <strain evidence="19 20">K5</strain>
    </source>
</reference>
<evidence type="ECO:0000256" key="4">
    <source>
        <dbReference type="ARBA" id="ARBA00022452"/>
    </source>
</evidence>
<keyword evidence="8" id="KW-0408">Iron</keyword>